<keyword evidence="4 12" id="KW-1003">Cell membrane</keyword>
<evidence type="ECO:0000313" key="15">
    <source>
        <dbReference type="Proteomes" id="UP000295357"/>
    </source>
</evidence>
<evidence type="ECO:0000256" key="9">
    <source>
        <dbReference type="ARBA" id="ARBA00034237"/>
    </source>
</evidence>
<dbReference type="PANTHER" id="PTHR36106">
    <property type="entry name" value="ANAEROBIC C4-DICARBOXYLATE TRANSPORTER DCUB"/>
    <property type="match status" value="1"/>
</dbReference>
<feature type="transmembrane region" description="Helical" evidence="13">
    <location>
        <begin position="269"/>
        <end position="286"/>
    </location>
</feature>
<dbReference type="NCBIfam" id="NF009136">
    <property type="entry name" value="PRK12489.1"/>
    <property type="match status" value="1"/>
</dbReference>
<accession>A0A4R6MQH0</accession>
<comment type="catalytic activity">
    <reaction evidence="10">
        <text>(S)-malate(in) + succinate(out) = (S)-malate(out) + succinate(in)</text>
        <dbReference type="Rhea" id="RHEA:29327"/>
        <dbReference type="ChEBI" id="CHEBI:15589"/>
        <dbReference type="ChEBI" id="CHEBI:30031"/>
    </reaction>
    <physiologicalReaction direction="right-to-left" evidence="10">
        <dbReference type="Rhea" id="RHEA:29329"/>
    </physiologicalReaction>
</comment>
<dbReference type="PANTHER" id="PTHR36106:SF3">
    <property type="entry name" value="ANAEROBIC C4-DICARBOXYLATE TRANSPORTER DCUB"/>
    <property type="match status" value="1"/>
</dbReference>
<dbReference type="Proteomes" id="UP000295357">
    <property type="component" value="Unassembled WGS sequence"/>
</dbReference>
<evidence type="ECO:0000256" key="4">
    <source>
        <dbReference type="ARBA" id="ARBA00022475"/>
    </source>
</evidence>
<comment type="similarity">
    <text evidence="2 12">Belongs to the DcuA/DcuB transporter (TC 2.A.13.1) family.</text>
</comment>
<dbReference type="PIRSF" id="PIRSF004539">
    <property type="entry name" value="C4-dicrbxl_trns"/>
    <property type="match status" value="1"/>
</dbReference>
<reference evidence="14 15" key="1">
    <citation type="submission" date="2019-03" db="EMBL/GenBank/DDBJ databases">
        <title>Genomic Encyclopedia of Type Strains, Phase IV (KMG-IV): sequencing the most valuable type-strain genomes for metagenomic binning, comparative biology and taxonomic classification.</title>
        <authorList>
            <person name="Goeker M."/>
        </authorList>
    </citation>
    <scope>NUCLEOTIDE SEQUENCE [LARGE SCALE GENOMIC DNA]</scope>
    <source>
        <strain evidence="14 15">DSM 25082</strain>
    </source>
</reference>
<organism evidence="14 15">
    <name type="scientific">Roseateles asaccharophilus</name>
    <dbReference type="NCBI Taxonomy" id="582607"/>
    <lineage>
        <taxon>Bacteria</taxon>
        <taxon>Pseudomonadati</taxon>
        <taxon>Pseudomonadota</taxon>
        <taxon>Betaproteobacteria</taxon>
        <taxon>Burkholderiales</taxon>
        <taxon>Sphaerotilaceae</taxon>
        <taxon>Roseateles</taxon>
    </lineage>
</organism>
<evidence type="ECO:0000256" key="2">
    <source>
        <dbReference type="ARBA" id="ARBA00006413"/>
    </source>
</evidence>
<evidence type="ECO:0000256" key="6">
    <source>
        <dbReference type="ARBA" id="ARBA00022692"/>
    </source>
</evidence>
<evidence type="ECO:0000256" key="12">
    <source>
        <dbReference type="PIRNR" id="PIRNR004539"/>
    </source>
</evidence>
<comment type="subcellular location">
    <subcellularLocation>
        <location evidence="1 12">Cell inner membrane</location>
        <topology evidence="1 12">Multi-pass membrane protein</topology>
    </subcellularLocation>
</comment>
<keyword evidence="3 12" id="KW-0813">Transport</keyword>
<feature type="transmembrane region" description="Helical" evidence="13">
    <location>
        <begin position="94"/>
        <end position="114"/>
    </location>
</feature>
<feature type="transmembrane region" description="Helical" evidence="13">
    <location>
        <begin position="366"/>
        <end position="390"/>
    </location>
</feature>
<keyword evidence="6 13" id="KW-0812">Transmembrane</keyword>
<dbReference type="GO" id="GO:0005886">
    <property type="term" value="C:plasma membrane"/>
    <property type="evidence" value="ECO:0007669"/>
    <property type="project" value="UniProtKB-SubCell"/>
</dbReference>
<dbReference type="RefSeq" id="WP_133605490.1">
    <property type="nucleotide sequence ID" value="NZ_JAUFPJ010000012.1"/>
</dbReference>
<proteinExistence type="inferred from homology"/>
<feature type="transmembrane region" description="Helical" evidence="13">
    <location>
        <begin position="169"/>
        <end position="190"/>
    </location>
</feature>
<evidence type="ECO:0000256" key="8">
    <source>
        <dbReference type="ARBA" id="ARBA00023136"/>
    </source>
</evidence>
<evidence type="ECO:0000256" key="13">
    <source>
        <dbReference type="SAM" id="Phobius"/>
    </source>
</evidence>
<feature type="transmembrane region" description="Helical" evidence="13">
    <location>
        <begin position="233"/>
        <end position="249"/>
    </location>
</feature>
<dbReference type="OrthoDB" id="9770910at2"/>
<keyword evidence="5 12" id="KW-0997">Cell inner membrane</keyword>
<feature type="transmembrane region" description="Helical" evidence="13">
    <location>
        <begin position="298"/>
        <end position="322"/>
    </location>
</feature>
<dbReference type="NCBIfam" id="TIGR00770">
    <property type="entry name" value="Dcu"/>
    <property type="match status" value="1"/>
</dbReference>
<evidence type="ECO:0000256" key="11">
    <source>
        <dbReference type="ARBA" id="ARBA00034287"/>
    </source>
</evidence>
<comment type="caution">
    <text evidence="14">The sequence shown here is derived from an EMBL/GenBank/DDBJ whole genome shotgun (WGS) entry which is preliminary data.</text>
</comment>
<feature type="transmembrane region" description="Helical" evidence="13">
    <location>
        <begin position="28"/>
        <end position="46"/>
    </location>
</feature>
<protein>
    <recommendedName>
        <fullName evidence="12">C4-dicarboxylate transporter</fullName>
    </recommendedName>
</protein>
<comment type="catalytic activity">
    <reaction evidence="9">
        <text>L-aspartate(in) + succinate(out) = L-aspartate(out) + succinate(in)</text>
        <dbReference type="Rhea" id="RHEA:29343"/>
        <dbReference type="ChEBI" id="CHEBI:29991"/>
        <dbReference type="ChEBI" id="CHEBI:30031"/>
    </reaction>
    <physiologicalReaction direction="right-to-left" evidence="9">
        <dbReference type="Rhea" id="RHEA:29345"/>
    </physiologicalReaction>
</comment>
<dbReference type="Pfam" id="PF03605">
    <property type="entry name" value="DcuA_DcuB"/>
    <property type="match status" value="1"/>
</dbReference>
<keyword evidence="15" id="KW-1185">Reference proteome</keyword>
<evidence type="ECO:0000256" key="5">
    <source>
        <dbReference type="ARBA" id="ARBA00022519"/>
    </source>
</evidence>
<evidence type="ECO:0000256" key="7">
    <source>
        <dbReference type="ARBA" id="ARBA00022989"/>
    </source>
</evidence>
<keyword evidence="8 12" id="KW-0472">Membrane</keyword>
<feature type="transmembrane region" description="Helical" evidence="13">
    <location>
        <begin position="53"/>
        <end position="74"/>
    </location>
</feature>
<feature type="transmembrane region" description="Helical" evidence="13">
    <location>
        <begin position="410"/>
        <end position="438"/>
    </location>
</feature>
<dbReference type="EMBL" id="SNXE01000014">
    <property type="protein sequence ID" value="TDP04528.1"/>
    <property type="molecule type" value="Genomic_DNA"/>
</dbReference>
<gene>
    <name evidence="14" type="ORF">DFR39_11417</name>
</gene>
<feature type="transmembrane region" description="Helical" evidence="13">
    <location>
        <begin position="135"/>
        <end position="163"/>
    </location>
</feature>
<comment type="catalytic activity">
    <reaction evidence="11">
        <text>fumarate(in) + succinate(out) = fumarate(out) + succinate(in)</text>
        <dbReference type="Rhea" id="RHEA:29323"/>
        <dbReference type="ChEBI" id="CHEBI:29806"/>
        <dbReference type="ChEBI" id="CHEBI:30031"/>
    </reaction>
    <physiologicalReaction direction="right-to-left" evidence="11">
        <dbReference type="Rhea" id="RHEA:29325"/>
    </physiologicalReaction>
</comment>
<dbReference type="GO" id="GO:0015556">
    <property type="term" value="F:C4-dicarboxylate transmembrane transporter activity"/>
    <property type="evidence" value="ECO:0007669"/>
    <property type="project" value="InterPro"/>
</dbReference>
<keyword evidence="7 13" id="KW-1133">Transmembrane helix</keyword>
<dbReference type="NCBIfam" id="NF006927">
    <property type="entry name" value="PRK09412.1"/>
    <property type="match status" value="1"/>
</dbReference>
<sequence>MDMLLILIQGLMVIGLIAVGVHYKGMAIGLFGAVGVLAFVLLFKIAPGSVPVSAMLIIMSVVTAAGAMQLAGGIDYLVSLAQKLIRRFPRQITFVAPLTTYGFCMGAGTGNIYYSLMPVIYEVSYANKVRPERPLALAATAGQLAITSSPVSAATAAMVGLLAPLGFKITDILSITVPASILAIIVGAFVMNRRGKELEDDPEYQARLASGELQPPSSEAQAKPVTAEGKRSALIFLAGVAFIVCAGIFEELRPLVNAKGKLMEVDLSQLIQITMFTVAALITALCRIKAGDIVKSPLFDSGMVAVVALFGVAWMANTFIAANEAVIVGGLGELAKQAPIMIAVALFAVAAITTSQSSATFSIIPIGIALGLSPATLAAMWPAVVGVFLLPTNGSQIATVELDRTGSTRIGAAVINHSFLLPTLIFTAVSVGVGLLLASLK</sequence>
<feature type="transmembrane region" description="Helical" evidence="13">
    <location>
        <begin position="334"/>
        <end position="354"/>
    </location>
</feature>
<comment type="function">
    <text evidence="12">Responsible for the transport of C4-dicarboxylates.</text>
</comment>
<dbReference type="InterPro" id="IPR004668">
    <property type="entry name" value="Anaer_Dcu_memb_transpt"/>
</dbReference>
<evidence type="ECO:0000256" key="1">
    <source>
        <dbReference type="ARBA" id="ARBA00004429"/>
    </source>
</evidence>
<evidence type="ECO:0000256" key="3">
    <source>
        <dbReference type="ARBA" id="ARBA00022448"/>
    </source>
</evidence>
<name>A0A4R6MQH0_9BURK</name>
<evidence type="ECO:0000313" key="14">
    <source>
        <dbReference type="EMBL" id="TDP04528.1"/>
    </source>
</evidence>
<dbReference type="AlphaFoldDB" id="A0A4R6MQH0"/>
<evidence type="ECO:0000256" key="10">
    <source>
        <dbReference type="ARBA" id="ARBA00034284"/>
    </source>
</evidence>